<feature type="active site" evidence="7">
    <location>
        <position position="76"/>
    </location>
</feature>
<dbReference type="PANTHER" id="PTHR10629:SF54">
    <property type="entry name" value="DNA METHYLTRANSFERASE DIM-2"/>
    <property type="match status" value="1"/>
</dbReference>
<dbReference type="SUPFAM" id="SSF53335">
    <property type="entry name" value="S-adenosyl-L-methionine-dependent methyltransferases"/>
    <property type="match status" value="1"/>
</dbReference>
<comment type="similarity">
    <text evidence="7 8">Belongs to the class I-like SAM-binding methyltransferase superfamily. C5-methyltransferase family.</text>
</comment>
<keyword evidence="5" id="KW-0680">Restriction system</keyword>
<evidence type="ECO:0000256" key="8">
    <source>
        <dbReference type="RuleBase" id="RU000416"/>
    </source>
</evidence>
<keyword evidence="3 7" id="KW-0808">Transferase</keyword>
<evidence type="ECO:0000256" key="5">
    <source>
        <dbReference type="ARBA" id="ARBA00022747"/>
    </source>
</evidence>
<dbReference type="GO" id="GO:0032259">
    <property type="term" value="P:methylation"/>
    <property type="evidence" value="ECO:0007669"/>
    <property type="project" value="UniProtKB-KW"/>
</dbReference>
<dbReference type="Pfam" id="PF00145">
    <property type="entry name" value="DNA_methylase"/>
    <property type="match status" value="1"/>
</dbReference>
<dbReference type="InterPro" id="IPR029063">
    <property type="entry name" value="SAM-dependent_MTases_sf"/>
</dbReference>
<protein>
    <recommendedName>
        <fullName evidence="1">DNA (cytosine-5-)-methyltransferase</fullName>
        <ecNumber evidence="1">2.1.1.37</ecNumber>
    </recommendedName>
</protein>
<keyword evidence="4 7" id="KW-0949">S-adenosyl-L-methionine</keyword>
<keyword evidence="10" id="KW-1185">Reference proteome</keyword>
<proteinExistence type="inferred from homology"/>
<accession>A0ABW8J8W7</accession>
<dbReference type="InterPro" id="IPR001525">
    <property type="entry name" value="C5_MeTfrase"/>
</dbReference>
<evidence type="ECO:0000256" key="7">
    <source>
        <dbReference type="PROSITE-ProRule" id="PRU01016"/>
    </source>
</evidence>
<dbReference type="EC" id="2.1.1.37" evidence="1"/>
<dbReference type="GO" id="GO:0008168">
    <property type="term" value="F:methyltransferase activity"/>
    <property type="evidence" value="ECO:0007669"/>
    <property type="project" value="UniProtKB-KW"/>
</dbReference>
<dbReference type="Gene3D" id="3.90.120.10">
    <property type="entry name" value="DNA Methylase, subunit A, domain 2"/>
    <property type="match status" value="1"/>
</dbReference>
<evidence type="ECO:0000313" key="10">
    <source>
        <dbReference type="Proteomes" id="UP001620339"/>
    </source>
</evidence>
<reference evidence="9 10" key="1">
    <citation type="submission" date="2020-10" db="EMBL/GenBank/DDBJ databases">
        <title>Phylogeny of dyella-like bacteria.</title>
        <authorList>
            <person name="Fu J."/>
        </authorList>
    </citation>
    <scope>NUCLEOTIDE SEQUENCE [LARGE SCALE GENOMIC DNA]</scope>
    <source>
        <strain evidence="9 10">KACC 19113</strain>
    </source>
</reference>
<comment type="caution">
    <text evidence="9">The sequence shown here is derived from an EMBL/GenBank/DDBJ whole genome shotgun (WGS) entry which is preliminary data.</text>
</comment>
<keyword evidence="2 7" id="KW-0489">Methyltransferase</keyword>
<evidence type="ECO:0000256" key="3">
    <source>
        <dbReference type="ARBA" id="ARBA00022679"/>
    </source>
</evidence>
<evidence type="ECO:0000313" key="9">
    <source>
        <dbReference type="EMBL" id="MFK2878725.1"/>
    </source>
</evidence>
<name>A0ABW8J8W7_9GAMM</name>
<dbReference type="PRINTS" id="PR00105">
    <property type="entry name" value="C5METTRFRASE"/>
</dbReference>
<dbReference type="RefSeq" id="WP_404615515.1">
    <property type="nucleotide sequence ID" value="NZ_JADIKK010000008.1"/>
</dbReference>
<dbReference type="EMBL" id="JADIKK010000008">
    <property type="protein sequence ID" value="MFK2878725.1"/>
    <property type="molecule type" value="Genomic_DNA"/>
</dbReference>
<dbReference type="Gene3D" id="3.40.50.150">
    <property type="entry name" value="Vaccinia Virus protein VP39"/>
    <property type="match status" value="1"/>
</dbReference>
<gene>
    <name evidence="9" type="ORF">ISP25_16765</name>
</gene>
<comment type="catalytic activity">
    <reaction evidence="6">
        <text>a 2'-deoxycytidine in DNA + S-adenosyl-L-methionine = a 5-methyl-2'-deoxycytidine in DNA + S-adenosyl-L-homocysteine + H(+)</text>
        <dbReference type="Rhea" id="RHEA:13681"/>
        <dbReference type="Rhea" id="RHEA-COMP:11369"/>
        <dbReference type="Rhea" id="RHEA-COMP:11370"/>
        <dbReference type="ChEBI" id="CHEBI:15378"/>
        <dbReference type="ChEBI" id="CHEBI:57856"/>
        <dbReference type="ChEBI" id="CHEBI:59789"/>
        <dbReference type="ChEBI" id="CHEBI:85452"/>
        <dbReference type="ChEBI" id="CHEBI:85454"/>
        <dbReference type="EC" id="2.1.1.37"/>
    </reaction>
</comment>
<evidence type="ECO:0000256" key="1">
    <source>
        <dbReference type="ARBA" id="ARBA00011975"/>
    </source>
</evidence>
<dbReference type="Proteomes" id="UP001620339">
    <property type="component" value="Unassembled WGS sequence"/>
</dbReference>
<dbReference type="PANTHER" id="PTHR10629">
    <property type="entry name" value="CYTOSINE-SPECIFIC METHYLTRANSFERASE"/>
    <property type="match status" value="1"/>
</dbReference>
<dbReference type="PROSITE" id="PS51679">
    <property type="entry name" value="SAM_MT_C5"/>
    <property type="match status" value="1"/>
</dbReference>
<sequence length="317" mass="34901">MKGLDIFCGGGGSSAGARLAGVDLAGAIDMCPVATDTYRANFPGANVFTGRLEDIAISTVQKQIGSIDILLASPECTNHTCAKGAAPRSEASRATALYAVEYARTFRPRWLVLENVVHMRPWSRYGELKHELEMLGYHLAEQVLDASDFGVAQSRRRLFLVGDLKQAPGLVKSRHSGRRKSVKSILDKSGTWNTSPLYSERRAKDTLVRAARAFDSLGEDEPFLLVYYGSDGSGGWQPVTRPLRTITTVDRFALVEPGEDGPRMRMLQVPELRRAMGFDDNYKLEVGTRRDRVRILGNGVCPPVMTEVVKALTLEQL</sequence>
<evidence type="ECO:0000256" key="2">
    <source>
        <dbReference type="ARBA" id="ARBA00022603"/>
    </source>
</evidence>
<organism evidence="9 10">
    <name type="scientific">Rhodanobacter hydrolyticus</name>
    <dbReference type="NCBI Taxonomy" id="2250595"/>
    <lineage>
        <taxon>Bacteria</taxon>
        <taxon>Pseudomonadati</taxon>
        <taxon>Pseudomonadota</taxon>
        <taxon>Gammaproteobacteria</taxon>
        <taxon>Lysobacterales</taxon>
        <taxon>Rhodanobacteraceae</taxon>
        <taxon>Rhodanobacter</taxon>
    </lineage>
</organism>
<dbReference type="NCBIfam" id="TIGR00675">
    <property type="entry name" value="dcm"/>
    <property type="match status" value="1"/>
</dbReference>
<evidence type="ECO:0000256" key="4">
    <source>
        <dbReference type="ARBA" id="ARBA00022691"/>
    </source>
</evidence>
<dbReference type="InterPro" id="IPR050390">
    <property type="entry name" value="C5-Methyltransferase"/>
</dbReference>
<evidence type="ECO:0000256" key="6">
    <source>
        <dbReference type="ARBA" id="ARBA00047422"/>
    </source>
</evidence>